<protein>
    <submittedName>
        <fullName evidence="1">Uncharacterized protein</fullName>
    </submittedName>
</protein>
<proteinExistence type="predicted"/>
<organism evidence="1 2">
    <name type="scientific">Rotaria magnacalcarata</name>
    <dbReference type="NCBI Taxonomy" id="392030"/>
    <lineage>
        <taxon>Eukaryota</taxon>
        <taxon>Metazoa</taxon>
        <taxon>Spiralia</taxon>
        <taxon>Gnathifera</taxon>
        <taxon>Rotifera</taxon>
        <taxon>Eurotatoria</taxon>
        <taxon>Bdelloidea</taxon>
        <taxon>Philodinida</taxon>
        <taxon>Philodinidae</taxon>
        <taxon>Rotaria</taxon>
    </lineage>
</organism>
<evidence type="ECO:0000313" key="1">
    <source>
        <dbReference type="EMBL" id="CAF4919782.1"/>
    </source>
</evidence>
<feature type="non-terminal residue" evidence="1">
    <location>
        <position position="56"/>
    </location>
</feature>
<dbReference type="Proteomes" id="UP000676336">
    <property type="component" value="Unassembled WGS sequence"/>
</dbReference>
<reference evidence="1" key="1">
    <citation type="submission" date="2021-02" db="EMBL/GenBank/DDBJ databases">
        <authorList>
            <person name="Nowell W R."/>
        </authorList>
    </citation>
    <scope>NUCLEOTIDE SEQUENCE</scope>
</reference>
<dbReference type="InterPro" id="IPR011042">
    <property type="entry name" value="6-blade_b-propeller_TolB-like"/>
</dbReference>
<evidence type="ECO:0000313" key="2">
    <source>
        <dbReference type="Proteomes" id="UP000676336"/>
    </source>
</evidence>
<dbReference type="Gene3D" id="2.120.10.30">
    <property type="entry name" value="TolB, C-terminal domain"/>
    <property type="match status" value="1"/>
</dbReference>
<dbReference type="SUPFAM" id="SSF101898">
    <property type="entry name" value="NHL repeat"/>
    <property type="match status" value="1"/>
</dbReference>
<comment type="caution">
    <text evidence="1">The sequence shown here is derived from an EMBL/GenBank/DDBJ whole genome shotgun (WGS) entry which is preliminary data.</text>
</comment>
<dbReference type="AlphaFoldDB" id="A0A8S3CJD5"/>
<sequence>MGIYVDRKGNVYVGDLGKNRIVKYLANNQGIQVIGQGEIGNPSSVYVDEDGDGALY</sequence>
<name>A0A8S3CJD5_9BILA</name>
<accession>A0A8S3CJD5</accession>
<gene>
    <name evidence="1" type="ORF">SMN809_LOCUS52646</name>
</gene>
<dbReference type="EMBL" id="CAJOBI010179313">
    <property type="protein sequence ID" value="CAF4919782.1"/>
    <property type="molecule type" value="Genomic_DNA"/>
</dbReference>